<feature type="region of interest" description="Disordered" evidence="10">
    <location>
        <begin position="292"/>
        <end position="328"/>
    </location>
</feature>
<evidence type="ECO:0000256" key="5">
    <source>
        <dbReference type="ARBA" id="ARBA00022846"/>
    </source>
</evidence>
<dbReference type="OrthoDB" id="271226at2759"/>
<evidence type="ECO:0000256" key="9">
    <source>
        <dbReference type="ARBA" id="ARBA00023273"/>
    </source>
</evidence>
<keyword evidence="5" id="KW-0282">Flagellum</keyword>
<feature type="compositionally biased region" description="Acidic residues" evidence="10">
    <location>
        <begin position="1"/>
        <end position="28"/>
    </location>
</feature>
<keyword evidence="8" id="KW-0206">Cytoskeleton</keyword>
<keyword evidence="7" id="KW-0969">Cilium</keyword>
<dbReference type="SMART" id="SM00365">
    <property type="entry name" value="LRR_SD22"/>
    <property type="match status" value="5"/>
</dbReference>
<dbReference type="EMBL" id="CACRXK020000183">
    <property type="protein sequence ID" value="CAB3979277.1"/>
    <property type="molecule type" value="Genomic_DNA"/>
</dbReference>
<keyword evidence="3" id="KW-0433">Leucine-rich repeat</keyword>
<proteinExistence type="predicted"/>
<evidence type="ECO:0000256" key="7">
    <source>
        <dbReference type="ARBA" id="ARBA00023069"/>
    </source>
</evidence>
<dbReference type="Gene3D" id="3.80.10.10">
    <property type="entry name" value="Ribonuclease Inhibitor"/>
    <property type="match status" value="2"/>
</dbReference>
<sequence length="328" mass="37579">MSDFDDEEGVDEPVLYDDDEEDDADEEKVPENPLTEEVLAESLSLLCKTGNGLAHAYVRLDVHDRDMTDISILNCFIHLRYVDISGNQLKDISSLSCLTHLLTLKADKNQLTSARLDKLPYLQIANFANNKIEDTKGIEHPLLETLNLSFNNIYEVTDFDPAALSRLTTLELRNNKLITTNGIGTLPNLQNLYLAANSLKFLENLDRMQHLVSIHLRDNQIEKLDGFSANMKFVQYLNFRGNNISDIKEVQKLKCLPLLRALVLMENPVADEDDYRIEVLISLRRLERLDKDDYTEDERQEAEEIHEQRRQEAALADNTMEVIADEDD</sequence>
<feature type="compositionally biased region" description="Basic and acidic residues" evidence="10">
    <location>
        <begin position="302"/>
        <end position="312"/>
    </location>
</feature>
<comment type="caution">
    <text evidence="11">The sequence shown here is derived from an EMBL/GenBank/DDBJ whole genome shotgun (WGS) entry which is preliminary data.</text>
</comment>
<dbReference type="PANTHER" id="PTHR18849:SF3">
    <property type="entry name" value="LEUCINE RICH REPEAT CONTAINING 23"/>
    <property type="match status" value="1"/>
</dbReference>
<evidence type="ECO:0000256" key="1">
    <source>
        <dbReference type="ARBA" id="ARBA00004611"/>
    </source>
</evidence>
<accession>A0A7D9D8C9</accession>
<dbReference type="Pfam" id="PF13516">
    <property type="entry name" value="LRR_6"/>
    <property type="match status" value="1"/>
</dbReference>
<dbReference type="SUPFAM" id="SSF52058">
    <property type="entry name" value="L domain-like"/>
    <property type="match status" value="1"/>
</dbReference>
<evidence type="ECO:0000256" key="6">
    <source>
        <dbReference type="ARBA" id="ARBA00023054"/>
    </source>
</evidence>
<evidence type="ECO:0000256" key="2">
    <source>
        <dbReference type="ARBA" id="ARBA00022490"/>
    </source>
</evidence>
<keyword evidence="12" id="KW-1185">Reference proteome</keyword>
<dbReference type="InterPro" id="IPR032675">
    <property type="entry name" value="LRR_dom_sf"/>
</dbReference>
<keyword evidence="6" id="KW-0175">Coiled coil</keyword>
<comment type="subcellular location">
    <subcellularLocation>
        <location evidence="1">Cytoplasm</location>
        <location evidence="1">Cytoskeleton</location>
        <location evidence="1">Flagellum axoneme</location>
    </subcellularLocation>
</comment>
<name>A0A7D9D8C9_PARCT</name>
<reference evidence="11" key="1">
    <citation type="submission" date="2020-04" db="EMBL/GenBank/DDBJ databases">
        <authorList>
            <person name="Alioto T."/>
            <person name="Alioto T."/>
            <person name="Gomez Garrido J."/>
        </authorList>
    </citation>
    <scope>NUCLEOTIDE SEQUENCE</scope>
    <source>
        <strain evidence="11">A484AB</strain>
    </source>
</reference>
<evidence type="ECO:0000256" key="8">
    <source>
        <dbReference type="ARBA" id="ARBA00023212"/>
    </source>
</evidence>
<protein>
    <submittedName>
        <fullName evidence="11">Leucine-rich repeat-containing 23-like</fullName>
    </submittedName>
</protein>
<evidence type="ECO:0000256" key="10">
    <source>
        <dbReference type="SAM" id="MobiDB-lite"/>
    </source>
</evidence>
<dbReference type="Proteomes" id="UP001152795">
    <property type="component" value="Unassembled WGS sequence"/>
</dbReference>
<dbReference type="FunFam" id="3.80.10.10:FF:001051">
    <property type="entry name" value="Leucine-rich repeat-containing 23"/>
    <property type="match status" value="1"/>
</dbReference>
<feature type="region of interest" description="Disordered" evidence="10">
    <location>
        <begin position="1"/>
        <end position="31"/>
    </location>
</feature>
<evidence type="ECO:0000256" key="3">
    <source>
        <dbReference type="ARBA" id="ARBA00022614"/>
    </source>
</evidence>
<keyword evidence="2" id="KW-0963">Cytoplasm</keyword>
<keyword evidence="4" id="KW-0677">Repeat</keyword>
<evidence type="ECO:0000256" key="4">
    <source>
        <dbReference type="ARBA" id="ARBA00022737"/>
    </source>
</evidence>
<dbReference type="InterPro" id="IPR001611">
    <property type="entry name" value="Leu-rich_rpt"/>
</dbReference>
<dbReference type="Pfam" id="PF14580">
    <property type="entry name" value="LRR_9"/>
    <property type="match status" value="1"/>
</dbReference>
<gene>
    <name evidence="11" type="ORF">PACLA_8A040097</name>
</gene>
<organism evidence="11 12">
    <name type="scientific">Paramuricea clavata</name>
    <name type="common">Red gorgonian</name>
    <name type="synonym">Violescent sea-whip</name>
    <dbReference type="NCBI Taxonomy" id="317549"/>
    <lineage>
        <taxon>Eukaryota</taxon>
        <taxon>Metazoa</taxon>
        <taxon>Cnidaria</taxon>
        <taxon>Anthozoa</taxon>
        <taxon>Octocorallia</taxon>
        <taxon>Malacalcyonacea</taxon>
        <taxon>Plexauridae</taxon>
        <taxon>Paramuricea</taxon>
    </lineage>
</organism>
<evidence type="ECO:0000313" key="11">
    <source>
        <dbReference type="EMBL" id="CAB3979277.1"/>
    </source>
</evidence>
<dbReference type="AlphaFoldDB" id="A0A7D9D8C9"/>
<dbReference type="Pfam" id="PF00560">
    <property type="entry name" value="LRR_1"/>
    <property type="match status" value="1"/>
</dbReference>
<evidence type="ECO:0000313" key="12">
    <source>
        <dbReference type="Proteomes" id="UP001152795"/>
    </source>
</evidence>
<dbReference type="PROSITE" id="PS51450">
    <property type="entry name" value="LRR"/>
    <property type="match status" value="4"/>
</dbReference>
<keyword evidence="9" id="KW-0966">Cell projection</keyword>
<dbReference type="PANTHER" id="PTHR18849">
    <property type="entry name" value="LEUCINE RICH REPEAT PROTEIN"/>
    <property type="match status" value="1"/>
</dbReference>